<dbReference type="GO" id="GO:0005930">
    <property type="term" value="C:axoneme"/>
    <property type="evidence" value="ECO:0007669"/>
    <property type="project" value="UniProtKB-SubCell"/>
</dbReference>
<evidence type="ECO:0000256" key="8">
    <source>
        <dbReference type="ARBA" id="ARBA00023069"/>
    </source>
</evidence>
<evidence type="ECO:0000256" key="9">
    <source>
        <dbReference type="ARBA" id="ARBA00023175"/>
    </source>
</evidence>
<sequence>MRTRHWKQLVRVTGGAVQIDNETLKKMTLGELLSLGLQQHVDDVRAIVQRAIKDLSIEQSLKTYEEVWLSKKFELCDHARNKAMAQNMARQDLEETNMDAHSELSENTGQQRGPPASRGHVRTASRVSTQSSLTRTRKTSISSLPTSLIHVFGEVCLQNYHRLLHKALTT</sequence>
<evidence type="ECO:0000256" key="2">
    <source>
        <dbReference type="ARBA" id="ARBA00022490"/>
    </source>
</evidence>
<dbReference type="FunFam" id="1.10.287.2620:FF:000002">
    <property type="entry name" value="Dynein heavy chain 2, axonemal"/>
    <property type="match status" value="1"/>
</dbReference>
<evidence type="ECO:0000256" key="3">
    <source>
        <dbReference type="ARBA" id="ARBA00022701"/>
    </source>
</evidence>
<dbReference type="GO" id="GO:0005874">
    <property type="term" value="C:microtubule"/>
    <property type="evidence" value="ECO:0007669"/>
    <property type="project" value="UniProtKB-KW"/>
</dbReference>
<keyword evidence="2" id="KW-0963">Cytoplasm</keyword>
<feature type="region of interest" description="Disordered" evidence="12">
    <location>
        <begin position="99"/>
        <end position="139"/>
    </location>
</feature>
<dbReference type="GO" id="GO:0030286">
    <property type="term" value="C:dynein complex"/>
    <property type="evidence" value="ECO:0007669"/>
    <property type="project" value="UniProtKB-KW"/>
</dbReference>
<keyword evidence="4" id="KW-0547">Nucleotide-binding</keyword>
<evidence type="ECO:0000313" key="14">
    <source>
        <dbReference type="EMBL" id="KAK2190792.1"/>
    </source>
</evidence>
<dbReference type="GO" id="GO:0005524">
    <property type="term" value="F:ATP binding"/>
    <property type="evidence" value="ECO:0007669"/>
    <property type="project" value="UniProtKB-KW"/>
</dbReference>
<dbReference type="EMBL" id="JAODUO010000068">
    <property type="protein sequence ID" value="KAK2190792.1"/>
    <property type="molecule type" value="Genomic_DNA"/>
</dbReference>
<evidence type="ECO:0000259" key="13">
    <source>
        <dbReference type="Pfam" id="PF08393"/>
    </source>
</evidence>
<keyword evidence="6" id="KW-0243">Dynein</keyword>
<dbReference type="Pfam" id="PF08393">
    <property type="entry name" value="DHC_N2"/>
    <property type="match status" value="1"/>
</dbReference>
<reference evidence="14" key="1">
    <citation type="journal article" date="2023" name="Mol. Biol. Evol.">
        <title>Third-Generation Sequencing Reveals the Adaptive Role of the Epigenome in Three Deep-Sea Polychaetes.</title>
        <authorList>
            <person name="Perez M."/>
            <person name="Aroh O."/>
            <person name="Sun Y."/>
            <person name="Lan Y."/>
            <person name="Juniper S.K."/>
            <person name="Young C.R."/>
            <person name="Angers B."/>
            <person name="Qian P.Y."/>
        </authorList>
    </citation>
    <scope>NUCLEOTIDE SEQUENCE</scope>
    <source>
        <strain evidence="14">R07B-5</strain>
    </source>
</reference>
<feature type="compositionally biased region" description="Polar residues" evidence="12">
    <location>
        <begin position="125"/>
        <end position="139"/>
    </location>
</feature>
<evidence type="ECO:0000256" key="10">
    <source>
        <dbReference type="ARBA" id="ARBA00023212"/>
    </source>
</evidence>
<evidence type="ECO:0000256" key="5">
    <source>
        <dbReference type="ARBA" id="ARBA00022840"/>
    </source>
</evidence>
<dbReference type="AlphaFoldDB" id="A0AAD9P9W4"/>
<dbReference type="Gene3D" id="1.10.287.2620">
    <property type="match status" value="1"/>
</dbReference>
<dbReference type="Proteomes" id="UP001209878">
    <property type="component" value="Unassembled WGS sequence"/>
</dbReference>
<evidence type="ECO:0000256" key="7">
    <source>
        <dbReference type="ARBA" id="ARBA00023054"/>
    </source>
</evidence>
<organism evidence="14 15">
    <name type="scientific">Ridgeia piscesae</name>
    <name type="common">Tubeworm</name>
    <dbReference type="NCBI Taxonomy" id="27915"/>
    <lineage>
        <taxon>Eukaryota</taxon>
        <taxon>Metazoa</taxon>
        <taxon>Spiralia</taxon>
        <taxon>Lophotrochozoa</taxon>
        <taxon>Annelida</taxon>
        <taxon>Polychaeta</taxon>
        <taxon>Sedentaria</taxon>
        <taxon>Canalipalpata</taxon>
        <taxon>Sabellida</taxon>
        <taxon>Siboglinidae</taxon>
        <taxon>Ridgeia</taxon>
    </lineage>
</organism>
<proteinExistence type="predicted"/>
<keyword evidence="11" id="KW-0966">Cell projection</keyword>
<evidence type="ECO:0000256" key="11">
    <source>
        <dbReference type="ARBA" id="ARBA00023273"/>
    </source>
</evidence>
<name>A0AAD9P9W4_RIDPI</name>
<feature type="domain" description="Dynein heavy chain linker" evidence="13">
    <location>
        <begin position="1"/>
        <end position="85"/>
    </location>
</feature>
<keyword evidence="5" id="KW-0067">ATP-binding</keyword>
<comment type="subcellular location">
    <subcellularLocation>
        <location evidence="1">Cytoplasm</location>
        <location evidence="1">Cytoskeleton</location>
        <location evidence="1">Cilium axoneme</location>
    </subcellularLocation>
</comment>
<evidence type="ECO:0000256" key="6">
    <source>
        <dbReference type="ARBA" id="ARBA00023017"/>
    </source>
</evidence>
<evidence type="ECO:0000256" key="4">
    <source>
        <dbReference type="ARBA" id="ARBA00022741"/>
    </source>
</evidence>
<evidence type="ECO:0000256" key="1">
    <source>
        <dbReference type="ARBA" id="ARBA00004430"/>
    </source>
</evidence>
<keyword evidence="15" id="KW-1185">Reference proteome</keyword>
<accession>A0AAD9P9W4</accession>
<dbReference type="PANTHER" id="PTHR46961">
    <property type="entry name" value="DYNEIN HEAVY CHAIN 1, AXONEMAL-LIKE PROTEIN"/>
    <property type="match status" value="1"/>
</dbReference>
<dbReference type="InterPro" id="IPR013602">
    <property type="entry name" value="Dynein_heavy_linker"/>
</dbReference>
<keyword evidence="3" id="KW-0493">Microtubule</keyword>
<dbReference type="InterPro" id="IPR026983">
    <property type="entry name" value="DHC"/>
</dbReference>
<dbReference type="PANTHER" id="PTHR46961:SF21">
    <property type="entry name" value="LOW QUALITY PROTEIN: DYNEIN BETA CHAIN, FLAGELLAR OUTER ARM-LIKE"/>
    <property type="match status" value="1"/>
</dbReference>
<dbReference type="GO" id="GO:0045505">
    <property type="term" value="F:dynein intermediate chain binding"/>
    <property type="evidence" value="ECO:0007669"/>
    <property type="project" value="InterPro"/>
</dbReference>
<evidence type="ECO:0000313" key="15">
    <source>
        <dbReference type="Proteomes" id="UP001209878"/>
    </source>
</evidence>
<gene>
    <name evidence="14" type="ORF">NP493_68g02022</name>
</gene>
<keyword evidence="8" id="KW-0969">Cilium</keyword>
<keyword evidence="7" id="KW-0175">Coiled coil</keyword>
<protein>
    <recommendedName>
        <fullName evidence="13">Dynein heavy chain linker domain-containing protein</fullName>
    </recommendedName>
</protein>
<dbReference type="GO" id="GO:0051959">
    <property type="term" value="F:dynein light intermediate chain binding"/>
    <property type="evidence" value="ECO:0007669"/>
    <property type="project" value="InterPro"/>
</dbReference>
<comment type="caution">
    <text evidence="14">The sequence shown here is derived from an EMBL/GenBank/DDBJ whole genome shotgun (WGS) entry which is preliminary data.</text>
</comment>
<keyword evidence="10" id="KW-0206">Cytoskeleton</keyword>
<dbReference type="GO" id="GO:0007018">
    <property type="term" value="P:microtubule-based movement"/>
    <property type="evidence" value="ECO:0007669"/>
    <property type="project" value="InterPro"/>
</dbReference>
<evidence type="ECO:0000256" key="12">
    <source>
        <dbReference type="SAM" id="MobiDB-lite"/>
    </source>
</evidence>
<keyword evidence="9" id="KW-0505">Motor protein</keyword>